<keyword evidence="4" id="KW-1185">Reference proteome</keyword>
<dbReference type="AlphaFoldDB" id="A0A841K0W4"/>
<feature type="region of interest" description="Disordered" evidence="1">
    <location>
        <begin position="86"/>
        <end position="185"/>
    </location>
</feature>
<sequence>MFQELAPVLRHRAILMTITPTKDDQIRVNVLPRKLKDDENNALTTPLTVTGTVEELDADLGRTLVEFVGAHLQLKNTLAQAKADMDAAAKTAQAEARAKTKTPVNKATNSVTVTKPSQQTSKPPEPVQPPRPKTASLFDMSVAESQAPEPAAETNVPQTSVAEEDDILSEINEDNHEGEQLDQAA</sequence>
<dbReference type="Pfam" id="PF19556">
    <property type="entry name" value="PRTRC_E"/>
    <property type="match status" value="1"/>
</dbReference>
<evidence type="ECO:0000256" key="1">
    <source>
        <dbReference type="SAM" id="MobiDB-lite"/>
    </source>
</evidence>
<feature type="compositionally biased region" description="Pro residues" evidence="1">
    <location>
        <begin position="123"/>
        <end position="132"/>
    </location>
</feature>
<evidence type="ECO:0000313" key="4">
    <source>
        <dbReference type="Proteomes" id="UP000538666"/>
    </source>
</evidence>
<dbReference type="InterPro" id="IPR022273">
    <property type="entry name" value="PRTRC_protein-E"/>
</dbReference>
<evidence type="ECO:0000313" key="3">
    <source>
        <dbReference type="EMBL" id="MBB6144298.1"/>
    </source>
</evidence>
<gene>
    <name evidence="3" type="ORF">HNQ77_002250</name>
</gene>
<reference evidence="3 4" key="1">
    <citation type="submission" date="2020-08" db="EMBL/GenBank/DDBJ databases">
        <title>Genomic Encyclopedia of Type Strains, Phase IV (KMG-IV): sequencing the most valuable type-strain genomes for metagenomic binning, comparative biology and taxonomic classification.</title>
        <authorList>
            <person name="Goeker M."/>
        </authorList>
    </citation>
    <scope>NUCLEOTIDE SEQUENCE [LARGE SCALE GENOMIC DNA]</scope>
    <source>
        <strain evidence="3 4">DSM 103733</strain>
    </source>
</reference>
<feature type="compositionally biased region" description="Acidic residues" evidence="1">
    <location>
        <begin position="162"/>
        <end position="172"/>
    </location>
</feature>
<dbReference type="RefSeq" id="WP_050059058.1">
    <property type="nucleotide sequence ID" value="NZ_JACHEK010000004.1"/>
</dbReference>
<comment type="caution">
    <text evidence="3">The sequence shown here is derived from an EMBL/GenBank/DDBJ whole genome shotgun (WGS) entry which is preliminary data.</text>
</comment>
<accession>A0A841K0W4</accession>
<name>A0A841K0W4_9BACT</name>
<dbReference type="EMBL" id="JACHEK010000004">
    <property type="protein sequence ID" value="MBB6144298.1"/>
    <property type="molecule type" value="Genomic_DNA"/>
</dbReference>
<dbReference type="OrthoDB" id="123492at2"/>
<protein>
    <submittedName>
        <fullName evidence="3">PRTRC genetic system protein E</fullName>
    </submittedName>
</protein>
<evidence type="ECO:0000259" key="2">
    <source>
        <dbReference type="Pfam" id="PF19556"/>
    </source>
</evidence>
<feature type="compositionally biased region" description="Low complexity" evidence="1">
    <location>
        <begin position="86"/>
        <end position="95"/>
    </location>
</feature>
<feature type="compositionally biased region" description="Polar residues" evidence="1">
    <location>
        <begin position="103"/>
        <end position="122"/>
    </location>
</feature>
<dbReference type="Proteomes" id="UP000538666">
    <property type="component" value="Unassembled WGS sequence"/>
</dbReference>
<proteinExistence type="predicted"/>
<feature type="domain" description="ParB-related ThiF-related cassette protein E" evidence="2">
    <location>
        <begin position="2"/>
        <end position="105"/>
    </location>
</feature>
<organism evidence="3 4">
    <name type="scientific">Silvibacterium bohemicum</name>
    <dbReference type="NCBI Taxonomy" id="1577686"/>
    <lineage>
        <taxon>Bacteria</taxon>
        <taxon>Pseudomonadati</taxon>
        <taxon>Acidobacteriota</taxon>
        <taxon>Terriglobia</taxon>
        <taxon>Terriglobales</taxon>
        <taxon>Acidobacteriaceae</taxon>
        <taxon>Silvibacterium</taxon>
    </lineage>
</organism>
<dbReference type="NCBIfam" id="TIGR03741">
    <property type="entry name" value="PRTRC_E"/>
    <property type="match status" value="1"/>
</dbReference>